<sequence length="100" mass="10826">MEAIDCLLTKKSDLGQNSTNDNSCVELISVLTDEHDAQINDFHLALSVNSSSHYIENSDGSLMKPESNVADPLAFEICECCGEPTDTAHLTGDFKCEQCG</sequence>
<dbReference type="AlphaFoldDB" id="A0A1B6EUQ0"/>
<evidence type="ECO:0000313" key="1">
    <source>
        <dbReference type="EMBL" id="JAS41647.1"/>
    </source>
</evidence>
<feature type="non-terminal residue" evidence="1">
    <location>
        <position position="100"/>
    </location>
</feature>
<proteinExistence type="predicted"/>
<organism evidence="1">
    <name type="scientific">Cuerna arida</name>
    <dbReference type="NCBI Taxonomy" id="1464854"/>
    <lineage>
        <taxon>Eukaryota</taxon>
        <taxon>Metazoa</taxon>
        <taxon>Ecdysozoa</taxon>
        <taxon>Arthropoda</taxon>
        <taxon>Hexapoda</taxon>
        <taxon>Insecta</taxon>
        <taxon>Pterygota</taxon>
        <taxon>Neoptera</taxon>
        <taxon>Paraneoptera</taxon>
        <taxon>Hemiptera</taxon>
        <taxon>Auchenorrhyncha</taxon>
        <taxon>Membracoidea</taxon>
        <taxon>Cicadellidae</taxon>
        <taxon>Cicadellinae</taxon>
        <taxon>Proconiini</taxon>
        <taxon>Cuerna</taxon>
    </lineage>
</organism>
<reference evidence="1" key="1">
    <citation type="submission" date="2015-11" db="EMBL/GenBank/DDBJ databases">
        <title>De novo transcriptome assembly of four potential Pierce s Disease insect vectors from Arizona vineyards.</title>
        <authorList>
            <person name="Tassone E.E."/>
        </authorList>
    </citation>
    <scope>NUCLEOTIDE SEQUENCE</scope>
</reference>
<protein>
    <submittedName>
        <fullName evidence="1">Uncharacterized protein</fullName>
    </submittedName>
</protein>
<name>A0A1B6EUQ0_9HEMI</name>
<accession>A0A1B6EUQ0</accession>
<gene>
    <name evidence="1" type="ORF">g.44811</name>
</gene>
<dbReference type="EMBL" id="GECZ01028122">
    <property type="protein sequence ID" value="JAS41647.1"/>
    <property type="molecule type" value="Transcribed_RNA"/>
</dbReference>